<evidence type="ECO:0000256" key="1">
    <source>
        <dbReference type="ARBA" id="ARBA00004613"/>
    </source>
</evidence>
<dbReference type="GO" id="GO:0071897">
    <property type="term" value="P:DNA biosynthetic process"/>
    <property type="evidence" value="ECO:0007669"/>
    <property type="project" value="UniProtKB-ARBA"/>
</dbReference>
<dbReference type="Proteomes" id="UP001154114">
    <property type="component" value="Chromosome 10"/>
</dbReference>
<evidence type="ECO:0000256" key="3">
    <source>
        <dbReference type="ARBA" id="ARBA00022525"/>
    </source>
</evidence>
<evidence type="ECO:0000259" key="7">
    <source>
        <dbReference type="Pfam" id="PF00078"/>
    </source>
</evidence>
<evidence type="ECO:0000256" key="4">
    <source>
        <dbReference type="ARBA" id="ARBA00022729"/>
    </source>
</evidence>
<dbReference type="Gene3D" id="2.120.10.30">
    <property type="entry name" value="TolB, C-terminal domain"/>
    <property type="match status" value="3"/>
</dbReference>
<dbReference type="GO" id="GO:0005576">
    <property type="term" value="C:extracellular region"/>
    <property type="evidence" value="ECO:0007669"/>
    <property type="project" value="UniProtKB-SubCell"/>
</dbReference>
<dbReference type="OrthoDB" id="7776143at2759"/>
<sequence>MRRHIVVLLACLAAASATLEVVNQWSLMQFDFPPDPVLLEKFQPENTVPTGLEIGWDRLYLGIPRLRAGVPATLAWIPRSLPPGVSPVLQLCQTCGWEFRDFNKSSVLVRDLGATTTLFSKTVALVGERRRSVPRIALSRFLNDRRSLGVIASSSCQRPRDGDAAATRRRRDASAGRQTNDDDARKTLVWEAYPDWSWHTAGRGDINCTGLISVYRVRADRCNRLWVLDAGVVTSIDDFRRVCPPKILIFDMATDRLETKRWSKEMKKKVNVPCPQLVRYYNQHMGEVDLSRWDGNQTRVKGDQSQDPHFYETEADIISKTHTRFENSGDVWKFLRSVGIGDCNLSAGTDIDLTALNNHFSLPPITLDPSTKSSTLVELSCLPSPRCPLFYFSPLAEDDVKKSVTAISSSALGNDNLCSRMILPILPQLLPILTHIFNHSLSSCSFPAAWKLAYVVPLPKTSNPSSLSQFRPISILPFLSKVLEHIVHRQVSDFLTSFNLISPFQSGFRPGHSTVTALLKVTDDIRWAMENKSLSVLVLLDFSSAFNSVDFDILLGTLQSFNFSSFSLSWFGSYLRGRSQRVRLDEMYSDWCDLVAGVPQGGVLSPLLFSIFINSITNVISSHFHLYADDLQVYRHFILAEASTAIADMNHDLASIGKWARSYGLQVNPAKSQAIIIGSRHYRGALDLSSLMPLCLDGVVIPYVDTVKNLGVWMDSNLSWRDQVNEVSRKVHFSCHSLRCLQTFLPFRTKILLAQTLIQPIIDYADACYLDATEELLNKLERLQNLCIRFVFGLKKYDHVSQFRNDLKWLPIRLRRNTRILCLLYNILHNPLYPSYLRERFSYIRPPDVLCRSHLKSHLKIQPHSTDFYSYSFSVHAARLWNALPSNIRDSKSIAIFKRRVRSVYFPRELLRPSSLLTNIVLDDTRSSNSRLSSSCDNLFAYISDTVAPGIIVYDGRRDNAWRVTHASMYPDPDLGEYDIGGEKFTLMDGVVGLAHSPAQGLLYYQPLATDRLFSVSTAVLASGPPAEGTDLPVNLVGRKSSQGLGVAVDPRDDTIIFSPMTETAIAAWNPITNSHKVLAQDPEKLQFCAEVRWAERDNGAVWALSTRFHKFFRRSASKHEINIRIVRIVDNGFVALQPHVLRRAARQFNATSNY</sequence>
<proteinExistence type="inferred from homology"/>
<organism evidence="8 9">
    <name type="scientific">Chrysodeixis includens</name>
    <name type="common">Soybean looper</name>
    <name type="synonym">Pseudoplusia includens</name>
    <dbReference type="NCBI Taxonomy" id="689277"/>
    <lineage>
        <taxon>Eukaryota</taxon>
        <taxon>Metazoa</taxon>
        <taxon>Ecdysozoa</taxon>
        <taxon>Arthropoda</taxon>
        <taxon>Hexapoda</taxon>
        <taxon>Insecta</taxon>
        <taxon>Pterygota</taxon>
        <taxon>Neoptera</taxon>
        <taxon>Endopterygota</taxon>
        <taxon>Lepidoptera</taxon>
        <taxon>Glossata</taxon>
        <taxon>Ditrysia</taxon>
        <taxon>Noctuoidea</taxon>
        <taxon>Noctuidae</taxon>
        <taxon>Plusiinae</taxon>
        <taxon>Chrysodeixis</taxon>
    </lineage>
</organism>
<feature type="region of interest" description="Disordered" evidence="5">
    <location>
        <begin position="154"/>
        <end position="180"/>
    </location>
</feature>
<evidence type="ECO:0000313" key="8">
    <source>
        <dbReference type="EMBL" id="CAH0579241.1"/>
    </source>
</evidence>
<name>A0A9P0BPE1_CHRIL</name>
<accession>A0A9P0BPE1</accession>
<evidence type="ECO:0000313" key="9">
    <source>
        <dbReference type="Proteomes" id="UP001154114"/>
    </source>
</evidence>
<evidence type="ECO:0000256" key="5">
    <source>
        <dbReference type="SAM" id="MobiDB-lite"/>
    </source>
</evidence>
<dbReference type="InterPro" id="IPR017996">
    <property type="entry name" value="MRJP/yellow-related"/>
</dbReference>
<evidence type="ECO:0000256" key="6">
    <source>
        <dbReference type="SAM" id="SignalP"/>
    </source>
</evidence>
<dbReference type="SUPFAM" id="SSF56672">
    <property type="entry name" value="DNA/RNA polymerases"/>
    <property type="match status" value="1"/>
</dbReference>
<dbReference type="Pfam" id="PF00078">
    <property type="entry name" value="RVT_1"/>
    <property type="match status" value="1"/>
</dbReference>
<protein>
    <recommendedName>
        <fullName evidence="7">Reverse transcriptase domain-containing protein</fullName>
    </recommendedName>
</protein>
<dbReference type="SUPFAM" id="SSF63825">
    <property type="entry name" value="YWTD domain"/>
    <property type="match status" value="1"/>
</dbReference>
<feature type="domain" description="Reverse transcriptase" evidence="7">
    <location>
        <begin position="460"/>
        <end position="712"/>
    </location>
</feature>
<dbReference type="Pfam" id="PF03022">
    <property type="entry name" value="MRJP"/>
    <property type="match status" value="2"/>
</dbReference>
<dbReference type="InterPro" id="IPR000477">
    <property type="entry name" value="RT_dom"/>
</dbReference>
<dbReference type="CDD" id="cd01650">
    <property type="entry name" value="RT_nLTR_like"/>
    <property type="match status" value="1"/>
</dbReference>
<feature type="signal peptide" evidence="6">
    <location>
        <begin position="1"/>
        <end position="17"/>
    </location>
</feature>
<gene>
    <name evidence="8" type="ORF">CINC_LOCUS1028</name>
</gene>
<dbReference type="EMBL" id="LR824013">
    <property type="protein sequence ID" value="CAH0579241.1"/>
    <property type="molecule type" value="Genomic_DNA"/>
</dbReference>
<feature type="chain" id="PRO_5040361210" description="Reverse transcriptase domain-containing protein" evidence="6">
    <location>
        <begin position="18"/>
        <end position="1155"/>
    </location>
</feature>
<reference evidence="8" key="1">
    <citation type="submission" date="2021-12" db="EMBL/GenBank/DDBJ databases">
        <authorList>
            <person name="King R."/>
        </authorList>
    </citation>
    <scope>NUCLEOTIDE SEQUENCE</scope>
</reference>
<evidence type="ECO:0000256" key="2">
    <source>
        <dbReference type="ARBA" id="ARBA00009127"/>
    </source>
</evidence>
<comment type="similarity">
    <text evidence="2">Belongs to the major royal jelly protein family.</text>
</comment>
<dbReference type="AlphaFoldDB" id="A0A9P0BPE1"/>
<comment type="subcellular location">
    <subcellularLocation>
        <location evidence="1">Secreted</location>
    </subcellularLocation>
</comment>
<dbReference type="InterPro" id="IPR011042">
    <property type="entry name" value="6-blade_b-propeller_TolB-like"/>
</dbReference>
<dbReference type="PANTHER" id="PTHR10009">
    <property type="entry name" value="PROTEIN YELLOW-RELATED"/>
    <property type="match status" value="1"/>
</dbReference>
<keyword evidence="3" id="KW-0964">Secreted</keyword>
<dbReference type="InterPro" id="IPR043502">
    <property type="entry name" value="DNA/RNA_pol_sf"/>
</dbReference>
<dbReference type="PANTHER" id="PTHR10009:SF19">
    <property type="entry name" value="RE55542P"/>
    <property type="match status" value="1"/>
</dbReference>
<keyword evidence="9" id="KW-1185">Reference proteome</keyword>
<keyword evidence="4 6" id="KW-0732">Signal</keyword>